<organism evidence="1 2">
    <name type="scientific">Azonexus hydrophilus</name>
    <dbReference type="NCBI Taxonomy" id="418702"/>
    <lineage>
        <taxon>Bacteria</taxon>
        <taxon>Pseudomonadati</taxon>
        <taxon>Pseudomonadota</taxon>
        <taxon>Betaproteobacteria</taxon>
        <taxon>Rhodocyclales</taxon>
        <taxon>Azonexaceae</taxon>
        <taxon>Azonexus</taxon>
    </lineage>
</organism>
<dbReference type="OrthoDB" id="8569749at2"/>
<sequence>MVNPLTEAIMRLLMQRVSRILDTAAVGMPSPHQHQAYRKVVLDEFGNQSFLPELEALVQQHGMDRNGRAKTAGKGVPR</sequence>
<dbReference type="STRING" id="418702.BJN45_05680"/>
<dbReference type="RefSeq" id="WP_076093003.1">
    <property type="nucleotide sequence ID" value="NZ_MTHD01000002.1"/>
</dbReference>
<protein>
    <submittedName>
        <fullName evidence="1">Uncharacterized protein</fullName>
    </submittedName>
</protein>
<keyword evidence="2" id="KW-1185">Reference proteome</keyword>
<dbReference type="AlphaFoldDB" id="A0A1R1I7U8"/>
<comment type="caution">
    <text evidence="1">The sequence shown here is derived from an EMBL/GenBank/DDBJ whole genome shotgun (WGS) entry which is preliminary data.</text>
</comment>
<name>A0A1R1I7U8_9RHOO</name>
<proteinExistence type="predicted"/>
<dbReference type="EMBL" id="MTHD01000002">
    <property type="protein sequence ID" value="OMG54700.1"/>
    <property type="molecule type" value="Genomic_DNA"/>
</dbReference>
<evidence type="ECO:0000313" key="2">
    <source>
        <dbReference type="Proteomes" id="UP000187526"/>
    </source>
</evidence>
<accession>A0A1R1I7U8</accession>
<dbReference type="Proteomes" id="UP000187526">
    <property type="component" value="Unassembled WGS sequence"/>
</dbReference>
<gene>
    <name evidence="1" type="ORF">BJN45_05680</name>
</gene>
<evidence type="ECO:0000313" key="1">
    <source>
        <dbReference type="EMBL" id="OMG54700.1"/>
    </source>
</evidence>
<reference evidence="1 2" key="1">
    <citation type="submission" date="2016-10" db="EMBL/GenBank/DDBJ databases">
        <title>Alkaliphiles isolated from bioreactors.</title>
        <authorList>
            <person name="Salah Z."/>
            <person name="Rout S.P."/>
            <person name="Humphreys P.N."/>
        </authorList>
    </citation>
    <scope>NUCLEOTIDE SEQUENCE [LARGE SCALE GENOMIC DNA]</scope>
    <source>
        <strain evidence="1 2">ZS02</strain>
    </source>
</reference>